<keyword evidence="2" id="KW-0547">Nucleotide-binding</keyword>
<dbReference type="EMBL" id="JTKH01000024">
    <property type="protein sequence ID" value="KII76008.1"/>
    <property type="molecule type" value="Genomic_DNA"/>
</dbReference>
<name>A0A0C2NY75_9VIBR</name>
<organism evidence="2 3">
    <name type="scientific">Vibrio renipiscarius</name>
    <dbReference type="NCBI Taxonomy" id="1461322"/>
    <lineage>
        <taxon>Bacteria</taxon>
        <taxon>Pseudomonadati</taxon>
        <taxon>Pseudomonadota</taxon>
        <taxon>Gammaproteobacteria</taxon>
        <taxon>Vibrionales</taxon>
        <taxon>Vibrionaceae</taxon>
        <taxon>Vibrio</taxon>
    </lineage>
</organism>
<keyword evidence="3" id="KW-1185">Reference proteome</keyword>
<dbReference type="STRING" id="1461322.OJ16_14345"/>
<evidence type="ECO:0000256" key="1">
    <source>
        <dbReference type="SAM" id="Phobius"/>
    </source>
</evidence>
<accession>A0A0C2NY75</accession>
<accession>A0A0C2K241</accession>
<dbReference type="Proteomes" id="UP000031672">
    <property type="component" value="Unassembled WGS sequence"/>
</dbReference>
<dbReference type="Pfam" id="PF16964">
    <property type="entry name" value="TadF"/>
    <property type="match status" value="1"/>
</dbReference>
<dbReference type="OrthoDB" id="5876198at2"/>
<dbReference type="InterPro" id="IPR031582">
    <property type="entry name" value="TadF"/>
</dbReference>
<gene>
    <name evidence="2" type="ORF">OJ16_14345</name>
</gene>
<proteinExistence type="predicted"/>
<dbReference type="RefSeq" id="WP_040991941.1">
    <property type="nucleotide sequence ID" value="NZ_JTKH01000024.1"/>
</dbReference>
<keyword evidence="2" id="KW-0067">ATP-binding</keyword>
<dbReference type="GO" id="GO:0005524">
    <property type="term" value="F:ATP binding"/>
    <property type="evidence" value="ECO:0007669"/>
    <property type="project" value="UniProtKB-KW"/>
</dbReference>
<keyword evidence="1" id="KW-0812">Transmembrane</keyword>
<reference evidence="2 3" key="1">
    <citation type="submission" date="2014-11" db="EMBL/GenBank/DDBJ databases">
        <title>Draft Genome Sequence of Vibrio piscirenalis strains CECT 8603T and CECT 8604, two marine Gammaproteobacterium isolated from cultured gilthead sea bream (Sparus aurata).</title>
        <authorList>
            <person name="Arahal D.R."/>
            <person name="Rodrigo-Torres L."/>
            <person name="Lucena T."/>
            <person name="Pujalte M.J."/>
        </authorList>
    </citation>
    <scope>NUCLEOTIDE SEQUENCE [LARGE SCALE GENOMIC DNA]</scope>
    <source>
        <strain evidence="2 3">DCR 1-4-2</strain>
    </source>
</reference>
<comment type="caution">
    <text evidence="2">The sequence shown here is derived from an EMBL/GenBank/DDBJ whole genome shotgun (WGS) entry which is preliminary data.</text>
</comment>
<protein>
    <submittedName>
        <fullName evidence="2">ATP-binding protein</fullName>
    </submittedName>
</protein>
<evidence type="ECO:0000313" key="3">
    <source>
        <dbReference type="Proteomes" id="UP000031672"/>
    </source>
</evidence>
<dbReference type="AlphaFoldDB" id="A0A0C2NY75"/>
<feature type="transmembrane region" description="Helical" evidence="1">
    <location>
        <begin position="18"/>
        <end position="37"/>
    </location>
</feature>
<evidence type="ECO:0000313" key="2">
    <source>
        <dbReference type="EMBL" id="KII76008.1"/>
    </source>
</evidence>
<keyword evidence="1" id="KW-1133">Transmembrane helix</keyword>
<keyword evidence="1" id="KW-0472">Membrane</keyword>
<sequence>MNVTNSTIKQHGNFTVEFAIIGVVLSLLFVFSGDVIIKLAHKGKLDRLSYSLVDIIKERTQLYNENYELKDENVNTIINIARSSLKRTLGSFDAQQFGYVVEAVTFDAVQQPTYRVFPTGNNVVSAIRCQTRQSLGEMTHLSKITTWGRRATLYRVTLCYETDNWIGDLLGTEFTRVQSDAVIIGR</sequence>